<sequence length="186" mass="21335">AGVRDSKLLSPKKRGVLAKFITEKALKVEIIELSPAEIDELRLVKKINLNETEAINFARILDRLKPKIAYVDSTDPDPAMFKGRIQRHLRTKPKLVVENFADRKYVVVGAASIVAKVRRDQRVAELRLKHGDLGSGYTSDARTISFLERWVREHGKLPEFARKSWKTAQRIESEAKQKKLTESKYR</sequence>
<comment type="subcellular location">
    <subcellularLocation>
        <location evidence="5">Cytoplasm</location>
    </subcellularLocation>
</comment>
<dbReference type="InterPro" id="IPR001352">
    <property type="entry name" value="RNase_HII/HIII"/>
</dbReference>
<evidence type="ECO:0000256" key="9">
    <source>
        <dbReference type="ARBA" id="ARBA00022723"/>
    </source>
</evidence>
<name>X1B820_9ZZZZ</name>
<dbReference type="GO" id="GO:0032299">
    <property type="term" value="C:ribonuclease H2 complex"/>
    <property type="evidence" value="ECO:0007669"/>
    <property type="project" value="TreeGrafter"/>
</dbReference>
<dbReference type="CDD" id="cd07180">
    <property type="entry name" value="RNase_HII_archaea_like"/>
    <property type="match status" value="1"/>
</dbReference>
<organism evidence="13">
    <name type="scientific">marine sediment metagenome</name>
    <dbReference type="NCBI Taxonomy" id="412755"/>
    <lineage>
        <taxon>unclassified sequences</taxon>
        <taxon>metagenomes</taxon>
        <taxon>ecological metagenomes</taxon>
    </lineage>
</organism>
<keyword evidence="7" id="KW-0963">Cytoplasm</keyword>
<evidence type="ECO:0000313" key="13">
    <source>
        <dbReference type="EMBL" id="GAG91260.1"/>
    </source>
</evidence>
<accession>X1B820</accession>
<dbReference type="GO" id="GO:0003723">
    <property type="term" value="F:RNA binding"/>
    <property type="evidence" value="ECO:0007669"/>
    <property type="project" value="InterPro"/>
</dbReference>
<gene>
    <name evidence="13" type="ORF">S01H4_46409</name>
</gene>
<keyword evidence="10" id="KW-0255">Endonuclease</keyword>
<dbReference type="GO" id="GO:0004523">
    <property type="term" value="F:RNA-DNA hybrid ribonuclease activity"/>
    <property type="evidence" value="ECO:0007669"/>
    <property type="project" value="UniProtKB-EC"/>
</dbReference>
<dbReference type="PROSITE" id="PS51975">
    <property type="entry name" value="RNASE_H_2"/>
    <property type="match status" value="1"/>
</dbReference>
<evidence type="ECO:0000256" key="3">
    <source>
        <dbReference type="ARBA" id="ARBA00001946"/>
    </source>
</evidence>
<dbReference type="GO" id="GO:0005737">
    <property type="term" value="C:cytoplasm"/>
    <property type="evidence" value="ECO:0007669"/>
    <property type="project" value="UniProtKB-SubCell"/>
</dbReference>
<keyword evidence="11" id="KW-0378">Hydrolase</keyword>
<dbReference type="Pfam" id="PF01351">
    <property type="entry name" value="RNase_HII"/>
    <property type="match status" value="1"/>
</dbReference>
<evidence type="ECO:0000256" key="8">
    <source>
        <dbReference type="ARBA" id="ARBA00022722"/>
    </source>
</evidence>
<dbReference type="FunFam" id="1.10.10.460:FF:000001">
    <property type="entry name" value="Ribonuclease"/>
    <property type="match status" value="1"/>
</dbReference>
<evidence type="ECO:0000256" key="5">
    <source>
        <dbReference type="ARBA" id="ARBA00004496"/>
    </source>
</evidence>
<evidence type="ECO:0000259" key="12">
    <source>
        <dbReference type="PROSITE" id="PS51975"/>
    </source>
</evidence>
<dbReference type="InterPro" id="IPR036397">
    <property type="entry name" value="RNaseH_sf"/>
</dbReference>
<dbReference type="AlphaFoldDB" id="X1B820"/>
<proteinExistence type="predicted"/>
<evidence type="ECO:0000256" key="7">
    <source>
        <dbReference type="ARBA" id="ARBA00022490"/>
    </source>
</evidence>
<dbReference type="EC" id="3.1.26.4" evidence="6"/>
<evidence type="ECO:0000256" key="4">
    <source>
        <dbReference type="ARBA" id="ARBA00004065"/>
    </source>
</evidence>
<comment type="catalytic activity">
    <reaction evidence="1">
        <text>Endonucleolytic cleavage to 5'-phosphomonoester.</text>
        <dbReference type="EC" id="3.1.26.4"/>
    </reaction>
</comment>
<feature type="non-terminal residue" evidence="13">
    <location>
        <position position="1"/>
    </location>
</feature>
<comment type="function">
    <text evidence="4">Endonuclease that specifically degrades the RNA of RNA-DNA hybrids.</text>
</comment>
<protein>
    <recommendedName>
        <fullName evidence="6">ribonuclease H</fullName>
        <ecNumber evidence="6">3.1.26.4</ecNumber>
    </recommendedName>
</protein>
<feature type="domain" description="RNase H type-2" evidence="12">
    <location>
        <begin position="1"/>
        <end position="177"/>
    </location>
</feature>
<dbReference type="InterPro" id="IPR012337">
    <property type="entry name" value="RNaseH-like_sf"/>
</dbReference>
<comment type="caution">
    <text evidence="13">The sequence shown here is derived from an EMBL/GenBank/DDBJ whole genome shotgun (WGS) entry which is preliminary data.</text>
</comment>
<dbReference type="Gene3D" id="3.30.420.10">
    <property type="entry name" value="Ribonuclease H-like superfamily/Ribonuclease H"/>
    <property type="match status" value="1"/>
</dbReference>
<dbReference type="PANTHER" id="PTHR10954:SF23">
    <property type="entry name" value="RIBONUCLEASE"/>
    <property type="match status" value="1"/>
</dbReference>
<evidence type="ECO:0000256" key="1">
    <source>
        <dbReference type="ARBA" id="ARBA00000077"/>
    </source>
</evidence>
<comment type="cofactor">
    <cofactor evidence="2">
        <name>Mn(2+)</name>
        <dbReference type="ChEBI" id="CHEBI:29035"/>
    </cofactor>
</comment>
<dbReference type="InterPro" id="IPR023160">
    <property type="entry name" value="RNase_HII_hlx-loop-hlx_cap_dom"/>
</dbReference>
<evidence type="ECO:0000256" key="6">
    <source>
        <dbReference type="ARBA" id="ARBA00012180"/>
    </source>
</evidence>
<dbReference type="InterPro" id="IPR024567">
    <property type="entry name" value="RNase_HII/HIII_dom"/>
</dbReference>
<dbReference type="GO" id="GO:0006298">
    <property type="term" value="P:mismatch repair"/>
    <property type="evidence" value="ECO:0007669"/>
    <property type="project" value="TreeGrafter"/>
</dbReference>
<evidence type="ECO:0000256" key="10">
    <source>
        <dbReference type="ARBA" id="ARBA00022759"/>
    </source>
</evidence>
<evidence type="ECO:0000256" key="11">
    <source>
        <dbReference type="ARBA" id="ARBA00022801"/>
    </source>
</evidence>
<dbReference type="NCBIfam" id="TIGR00729">
    <property type="entry name" value="ribonuclease HII"/>
    <property type="match status" value="1"/>
</dbReference>
<reference evidence="13" key="1">
    <citation type="journal article" date="2014" name="Front. Microbiol.">
        <title>High frequency of phylogenetically diverse reductive dehalogenase-homologous genes in deep subseafloor sedimentary metagenomes.</title>
        <authorList>
            <person name="Kawai M."/>
            <person name="Futagami T."/>
            <person name="Toyoda A."/>
            <person name="Takaki Y."/>
            <person name="Nishi S."/>
            <person name="Hori S."/>
            <person name="Arai W."/>
            <person name="Tsubouchi T."/>
            <person name="Morono Y."/>
            <person name="Uchiyama I."/>
            <person name="Ito T."/>
            <person name="Fujiyama A."/>
            <person name="Inagaki F."/>
            <person name="Takami H."/>
        </authorList>
    </citation>
    <scope>NUCLEOTIDE SEQUENCE</scope>
    <source>
        <strain evidence="13">Expedition CK06-06</strain>
    </source>
</reference>
<dbReference type="GO" id="GO:0046872">
    <property type="term" value="F:metal ion binding"/>
    <property type="evidence" value="ECO:0007669"/>
    <property type="project" value="UniProtKB-KW"/>
</dbReference>
<comment type="cofactor">
    <cofactor evidence="3">
        <name>Mg(2+)</name>
        <dbReference type="ChEBI" id="CHEBI:18420"/>
    </cofactor>
</comment>
<evidence type="ECO:0000256" key="2">
    <source>
        <dbReference type="ARBA" id="ARBA00001936"/>
    </source>
</evidence>
<keyword evidence="8" id="KW-0540">Nuclease</keyword>
<dbReference type="InterPro" id="IPR004649">
    <property type="entry name" value="RNase_H2_suA"/>
</dbReference>
<dbReference type="GO" id="GO:0043137">
    <property type="term" value="P:DNA replication, removal of RNA primer"/>
    <property type="evidence" value="ECO:0007669"/>
    <property type="project" value="TreeGrafter"/>
</dbReference>
<keyword evidence="9" id="KW-0479">Metal-binding</keyword>
<dbReference type="Gene3D" id="1.10.10.460">
    <property type="entry name" value="Ribonuclease hii. Domain 2"/>
    <property type="match status" value="1"/>
</dbReference>
<dbReference type="EMBL" id="BART01025929">
    <property type="protein sequence ID" value="GAG91260.1"/>
    <property type="molecule type" value="Genomic_DNA"/>
</dbReference>
<dbReference type="PANTHER" id="PTHR10954">
    <property type="entry name" value="RIBONUCLEASE H2 SUBUNIT A"/>
    <property type="match status" value="1"/>
</dbReference>
<dbReference type="SUPFAM" id="SSF53098">
    <property type="entry name" value="Ribonuclease H-like"/>
    <property type="match status" value="1"/>
</dbReference>